<keyword evidence="6" id="KW-0472">Membrane</keyword>
<dbReference type="AlphaFoldDB" id="A0A915I4V2"/>
<dbReference type="SUPFAM" id="SSF52058">
    <property type="entry name" value="L domain-like"/>
    <property type="match status" value="1"/>
</dbReference>
<accession>A0A915I4V2</accession>
<dbReference type="InterPro" id="IPR032675">
    <property type="entry name" value="LRR_dom_sf"/>
</dbReference>
<keyword evidence="7" id="KW-1185">Reference proteome</keyword>
<protein>
    <submittedName>
        <fullName evidence="8">Uncharacterized protein</fullName>
    </submittedName>
</protein>
<name>A0A915I4V2_ROMCU</name>
<dbReference type="SMART" id="SM00369">
    <property type="entry name" value="LRR_TYP"/>
    <property type="match status" value="4"/>
</dbReference>
<proteinExistence type="predicted"/>
<dbReference type="PROSITE" id="PS51450">
    <property type="entry name" value="LRR"/>
    <property type="match status" value="2"/>
</dbReference>
<evidence type="ECO:0000256" key="4">
    <source>
        <dbReference type="ARBA" id="ARBA00023180"/>
    </source>
</evidence>
<evidence type="ECO:0000256" key="6">
    <source>
        <dbReference type="SAM" id="Phobius"/>
    </source>
</evidence>
<dbReference type="PRINTS" id="PR00019">
    <property type="entry name" value="LEURICHRPT"/>
</dbReference>
<keyword evidence="6" id="KW-0812">Transmembrane</keyword>
<dbReference type="WBParaSite" id="nRc.2.0.1.t09167-RA">
    <property type="protein sequence ID" value="nRc.2.0.1.t09167-RA"/>
    <property type="gene ID" value="nRc.2.0.1.g09167"/>
</dbReference>
<dbReference type="Pfam" id="PF00560">
    <property type="entry name" value="LRR_1"/>
    <property type="match status" value="1"/>
</dbReference>
<organism evidence="7 8">
    <name type="scientific">Romanomermis culicivorax</name>
    <name type="common">Nematode worm</name>
    <dbReference type="NCBI Taxonomy" id="13658"/>
    <lineage>
        <taxon>Eukaryota</taxon>
        <taxon>Metazoa</taxon>
        <taxon>Ecdysozoa</taxon>
        <taxon>Nematoda</taxon>
        <taxon>Enoplea</taxon>
        <taxon>Dorylaimia</taxon>
        <taxon>Mermithida</taxon>
        <taxon>Mermithoidea</taxon>
        <taxon>Mermithidae</taxon>
        <taxon>Romanomermis</taxon>
    </lineage>
</organism>
<keyword evidence="6" id="KW-1133">Transmembrane helix</keyword>
<evidence type="ECO:0000256" key="3">
    <source>
        <dbReference type="ARBA" id="ARBA00022737"/>
    </source>
</evidence>
<dbReference type="PANTHER" id="PTHR45842">
    <property type="entry name" value="SYNAPTIC ADHESION-LIKE MOLECULE SALM"/>
    <property type="match status" value="1"/>
</dbReference>
<dbReference type="InterPro" id="IPR050467">
    <property type="entry name" value="LRFN"/>
</dbReference>
<evidence type="ECO:0000313" key="7">
    <source>
        <dbReference type="Proteomes" id="UP000887565"/>
    </source>
</evidence>
<dbReference type="Pfam" id="PF13855">
    <property type="entry name" value="LRR_8"/>
    <property type="match status" value="1"/>
</dbReference>
<feature type="region of interest" description="Disordered" evidence="5">
    <location>
        <begin position="545"/>
        <end position="571"/>
    </location>
</feature>
<evidence type="ECO:0000313" key="8">
    <source>
        <dbReference type="WBParaSite" id="nRc.2.0.1.t09167-RA"/>
    </source>
</evidence>
<dbReference type="InterPro" id="IPR001611">
    <property type="entry name" value="Leu-rich_rpt"/>
</dbReference>
<keyword evidence="1" id="KW-0433">Leucine-rich repeat</keyword>
<reference evidence="8" key="1">
    <citation type="submission" date="2022-11" db="UniProtKB">
        <authorList>
            <consortium name="WormBaseParasite"/>
        </authorList>
    </citation>
    <scope>IDENTIFICATION</scope>
</reference>
<dbReference type="Proteomes" id="UP000887565">
    <property type="component" value="Unplaced"/>
</dbReference>
<dbReference type="PANTHER" id="PTHR45842:SF12">
    <property type="entry name" value="KEKKON 5, ISOFORM A"/>
    <property type="match status" value="1"/>
</dbReference>
<evidence type="ECO:0000256" key="5">
    <source>
        <dbReference type="SAM" id="MobiDB-lite"/>
    </source>
</evidence>
<keyword evidence="2" id="KW-0732">Signal</keyword>
<keyword evidence="4" id="KW-0325">Glycoprotein</keyword>
<evidence type="ECO:0000256" key="2">
    <source>
        <dbReference type="ARBA" id="ARBA00022729"/>
    </source>
</evidence>
<dbReference type="Gene3D" id="3.80.10.10">
    <property type="entry name" value="Ribonuclease Inhibitor"/>
    <property type="match status" value="1"/>
</dbReference>
<dbReference type="InterPro" id="IPR003591">
    <property type="entry name" value="Leu-rich_rpt_typical-subtyp"/>
</dbReference>
<sequence length="707" mass="82224">MKYNGKHYVTGAGSRRPAVESPGVDLLSIAGASAFYATHPKTPVINARPYFCRNPNFPNPDAEYTAHIHLGSKATSLSGDFLLGLSRYKITELELLFDPTVKSVHSASSFLRENFFSYFRYVKKLKFIGQSPIFNRQNFPDSFSKLKFLQMLTIRNFSNVGFPNSTAFTENLLYMQIYHSSITKIPEFLTESARKLEYLKIQYTNIREVDIVAKLENLKLCFLPRNKIQDLSATIFSNKMLTDLDLSYNQIENLSHETFSGLTSLIFLDLSNNPLSRIPSGMFVTLRKLKWLYLSHEDDKGWNINSADQTENAKILSLRPSLEYLATHHFAGLSSLQYLSLANNPRLKLDYLALKPLGNLEKLDMQNCNLTFLPDSLVDLCKLKFVRFNNNRLKFDSSFPPQIYAYLSQRLDEIDINDNFIITPKHKISLIESIVMALKQQSIWWLDKCCAFYWQLYLMDENQNDTLRDQYNRKFGSSSLLLNQTGTSSLNEADKRLCRQRYSKMTRELAPYTYLGIRDTCQALKREKLINRQLRHELRRASGLEESVVRESMSDEEQEDTPNHRHTQTQNDVDDYFSTEMDDVEYSKKTMDGDGVTKNVTYHYRKNKNDMDPDGLLKLDEKNIDSCRENPLKCHKKRQWAREPQSFKNYSLWDDIELSPEECRRIFDRANLLGYLLTITVYLLKPQYITILFIASFVLQRRDQDLC</sequence>
<evidence type="ECO:0000256" key="1">
    <source>
        <dbReference type="ARBA" id="ARBA00022614"/>
    </source>
</evidence>
<feature type="transmembrane region" description="Helical" evidence="6">
    <location>
        <begin position="672"/>
        <end position="699"/>
    </location>
</feature>
<keyword evidence="3" id="KW-0677">Repeat</keyword>